<organism evidence="3 4">
    <name type="scientific">Ficus carica</name>
    <name type="common">Common fig</name>
    <dbReference type="NCBI Taxonomy" id="3494"/>
    <lineage>
        <taxon>Eukaryota</taxon>
        <taxon>Viridiplantae</taxon>
        <taxon>Streptophyta</taxon>
        <taxon>Embryophyta</taxon>
        <taxon>Tracheophyta</taxon>
        <taxon>Spermatophyta</taxon>
        <taxon>Magnoliopsida</taxon>
        <taxon>eudicotyledons</taxon>
        <taxon>Gunneridae</taxon>
        <taxon>Pentapetalae</taxon>
        <taxon>rosids</taxon>
        <taxon>fabids</taxon>
        <taxon>Rosales</taxon>
        <taxon>Moraceae</taxon>
        <taxon>Ficeae</taxon>
        <taxon>Ficus</taxon>
    </lineage>
</organism>
<accession>A0AA88E1K3</accession>
<dbReference type="EMBL" id="BTGU01000278">
    <property type="protein sequence ID" value="GMN66000.1"/>
    <property type="molecule type" value="Genomic_DNA"/>
</dbReference>
<keyword evidence="1" id="KW-0175">Coiled coil</keyword>
<keyword evidence="4" id="KW-1185">Reference proteome</keyword>
<evidence type="ECO:0000256" key="1">
    <source>
        <dbReference type="SAM" id="Coils"/>
    </source>
</evidence>
<dbReference type="Proteomes" id="UP001187192">
    <property type="component" value="Unassembled WGS sequence"/>
</dbReference>
<dbReference type="AlphaFoldDB" id="A0AA88E1K3"/>
<protein>
    <recommendedName>
        <fullName evidence="2">Retrotransposon gag domain-containing protein</fullName>
    </recommendedName>
</protein>
<sequence length="132" mass="15387">MVCPRAVAVRRPQEANLAEMIVNLQCRLEVQECEMQNLHEQLAQQNQELPPPPAVPTQPAAPAVPAKDAYYWWKTMQMRRNVLEMTWNDFIQEFNDKFYNQMAMKAQQNEFNNIKQGSMSVTEAVRKFDQLA</sequence>
<gene>
    <name evidence="3" type="ORF">TIFTF001_035068</name>
</gene>
<evidence type="ECO:0000313" key="3">
    <source>
        <dbReference type="EMBL" id="GMN66000.1"/>
    </source>
</evidence>
<dbReference type="Pfam" id="PF03732">
    <property type="entry name" value="Retrotrans_gag"/>
    <property type="match status" value="1"/>
</dbReference>
<comment type="caution">
    <text evidence="3">The sequence shown here is derived from an EMBL/GenBank/DDBJ whole genome shotgun (WGS) entry which is preliminary data.</text>
</comment>
<feature type="domain" description="Retrotransposon gag" evidence="2">
    <location>
        <begin position="68"/>
        <end position="132"/>
    </location>
</feature>
<evidence type="ECO:0000259" key="2">
    <source>
        <dbReference type="Pfam" id="PF03732"/>
    </source>
</evidence>
<proteinExistence type="predicted"/>
<feature type="coiled-coil region" evidence="1">
    <location>
        <begin position="21"/>
        <end position="48"/>
    </location>
</feature>
<evidence type="ECO:0000313" key="4">
    <source>
        <dbReference type="Proteomes" id="UP001187192"/>
    </source>
</evidence>
<dbReference type="InterPro" id="IPR005162">
    <property type="entry name" value="Retrotrans_gag_dom"/>
</dbReference>
<reference evidence="3" key="1">
    <citation type="submission" date="2023-07" db="EMBL/GenBank/DDBJ databases">
        <title>draft genome sequence of fig (Ficus carica).</title>
        <authorList>
            <person name="Takahashi T."/>
            <person name="Nishimura K."/>
        </authorList>
    </citation>
    <scope>NUCLEOTIDE SEQUENCE</scope>
</reference>
<name>A0AA88E1K3_FICCA</name>